<reference evidence="2 3" key="1">
    <citation type="journal article" date="2016" name="Nat. Commun.">
        <title>Thousands of microbial genomes shed light on interconnected biogeochemical processes in an aquifer system.</title>
        <authorList>
            <person name="Anantharaman K."/>
            <person name="Brown C.T."/>
            <person name="Hug L.A."/>
            <person name="Sharon I."/>
            <person name="Castelle C.J."/>
            <person name="Probst A.J."/>
            <person name="Thomas B.C."/>
            <person name="Singh A."/>
            <person name="Wilkins M.J."/>
            <person name="Karaoz U."/>
            <person name="Brodie E.L."/>
            <person name="Williams K.H."/>
            <person name="Hubbard S.S."/>
            <person name="Banfield J.F."/>
        </authorList>
    </citation>
    <scope>NUCLEOTIDE SEQUENCE [LARGE SCALE GENOMIC DNA]</scope>
</reference>
<dbReference type="EMBL" id="MFBY01000001">
    <property type="protein sequence ID" value="OGE14339.1"/>
    <property type="molecule type" value="Genomic_DNA"/>
</dbReference>
<organism evidence="2 3">
    <name type="scientific">Candidatus Curtissbacteria bacterium RIFCSPLOWO2_12_FULL_38_9</name>
    <dbReference type="NCBI Taxonomy" id="1797735"/>
    <lineage>
        <taxon>Bacteria</taxon>
        <taxon>Candidatus Curtissiibacteriota</taxon>
    </lineage>
</organism>
<gene>
    <name evidence="2" type="ORF">A3G14_05220</name>
</gene>
<evidence type="ECO:0000256" key="1">
    <source>
        <dbReference type="SAM" id="MobiDB-lite"/>
    </source>
</evidence>
<dbReference type="AlphaFoldDB" id="A0A1F5IDH4"/>
<sequence length="169" mass="18697">MPDPAKATDDNKKQDKVEPAPKPRRPSTDFEDVIGRAAKEQELAQSQEHAVKEIHKEADRKVEKEVKEVAGEEAGLKEPEPQIPADVRDAGVKSPEVEASGIIDKGGTIELPIDEKTYQEGQHAKITSKVTVKKEVYGVRSIIALALFVARLVKLAHHHTKRVIFKGEK</sequence>
<dbReference type="Proteomes" id="UP000177300">
    <property type="component" value="Unassembled WGS sequence"/>
</dbReference>
<feature type="region of interest" description="Disordered" evidence="1">
    <location>
        <begin position="69"/>
        <end position="95"/>
    </location>
</feature>
<evidence type="ECO:0000313" key="2">
    <source>
        <dbReference type="EMBL" id="OGE14339.1"/>
    </source>
</evidence>
<comment type="caution">
    <text evidence="2">The sequence shown here is derived from an EMBL/GenBank/DDBJ whole genome shotgun (WGS) entry which is preliminary data.</text>
</comment>
<accession>A0A1F5IDH4</accession>
<feature type="region of interest" description="Disordered" evidence="1">
    <location>
        <begin position="1"/>
        <end position="30"/>
    </location>
</feature>
<protein>
    <submittedName>
        <fullName evidence="2">Uncharacterized protein</fullName>
    </submittedName>
</protein>
<feature type="compositionally biased region" description="Basic and acidic residues" evidence="1">
    <location>
        <begin position="69"/>
        <end position="91"/>
    </location>
</feature>
<evidence type="ECO:0000313" key="3">
    <source>
        <dbReference type="Proteomes" id="UP000177300"/>
    </source>
</evidence>
<name>A0A1F5IDH4_9BACT</name>
<feature type="compositionally biased region" description="Basic and acidic residues" evidence="1">
    <location>
        <begin position="1"/>
        <end position="21"/>
    </location>
</feature>
<proteinExistence type="predicted"/>